<organism evidence="1 2">
    <name type="scientific">Actinoplanes subglobosus</name>
    <dbReference type="NCBI Taxonomy" id="1547892"/>
    <lineage>
        <taxon>Bacteria</taxon>
        <taxon>Bacillati</taxon>
        <taxon>Actinomycetota</taxon>
        <taxon>Actinomycetes</taxon>
        <taxon>Micromonosporales</taxon>
        <taxon>Micromonosporaceae</taxon>
        <taxon>Actinoplanes</taxon>
    </lineage>
</organism>
<dbReference type="Proteomes" id="UP001595867">
    <property type="component" value="Unassembled WGS sequence"/>
</dbReference>
<evidence type="ECO:0000313" key="2">
    <source>
        <dbReference type="Proteomes" id="UP001595867"/>
    </source>
</evidence>
<sequence length="198" mass="20964">MLTIRPVIEVRPPGDPAPWPTACQPAWSWLVLDATRAPGEVALFVAAVAASSCPDTVTLDGLLATPDLIVSGGLQVHDATTGVTVSPGCCCGLEDWRAVARGDDLWLGHDPAPTVQDRGDHLRLWQDDNEQGPHVDIPRAQLPALLESAHRDLNAFLPLIGTWAGDRGPALVAAIDREFAITAPLELPCDTTTPAPPT</sequence>
<gene>
    <name evidence="1" type="ORF">ACFO0C_26240</name>
</gene>
<dbReference type="EMBL" id="JBHSBL010000019">
    <property type="protein sequence ID" value="MFC4068443.1"/>
    <property type="molecule type" value="Genomic_DNA"/>
</dbReference>
<reference evidence="2" key="1">
    <citation type="journal article" date="2019" name="Int. J. Syst. Evol. Microbiol.">
        <title>The Global Catalogue of Microorganisms (GCM) 10K type strain sequencing project: providing services to taxonomists for standard genome sequencing and annotation.</title>
        <authorList>
            <consortium name="The Broad Institute Genomics Platform"/>
            <consortium name="The Broad Institute Genome Sequencing Center for Infectious Disease"/>
            <person name="Wu L."/>
            <person name="Ma J."/>
        </authorList>
    </citation>
    <scope>NUCLEOTIDE SEQUENCE [LARGE SCALE GENOMIC DNA]</scope>
    <source>
        <strain evidence="2">TBRC 5832</strain>
    </source>
</reference>
<protein>
    <submittedName>
        <fullName evidence="1">Uncharacterized protein</fullName>
    </submittedName>
</protein>
<accession>A0ABV8J1D6</accession>
<evidence type="ECO:0000313" key="1">
    <source>
        <dbReference type="EMBL" id="MFC4068443.1"/>
    </source>
</evidence>
<name>A0ABV8J1D6_9ACTN</name>
<proteinExistence type="predicted"/>
<comment type="caution">
    <text evidence="1">The sequence shown here is derived from an EMBL/GenBank/DDBJ whole genome shotgun (WGS) entry which is preliminary data.</text>
</comment>
<keyword evidence="2" id="KW-1185">Reference proteome</keyword>
<dbReference type="RefSeq" id="WP_378069342.1">
    <property type="nucleotide sequence ID" value="NZ_JBHSBL010000019.1"/>
</dbReference>